<dbReference type="EMBL" id="JBFOLJ010000011">
    <property type="protein sequence ID" value="KAL2496719.1"/>
    <property type="molecule type" value="Genomic_DNA"/>
</dbReference>
<accession>A0ABD1SB49</accession>
<dbReference type="Proteomes" id="UP001604277">
    <property type="component" value="Unassembled WGS sequence"/>
</dbReference>
<gene>
    <name evidence="2" type="ORF">Fot_40476</name>
</gene>
<dbReference type="AlphaFoldDB" id="A0ABD1SB49"/>
<sequence>MPVSSGESDLICQTCSPECRISSSPSRDLPSSPELAARSTHVDSPAISSICIDLDSRPKPSGIDVNMSPANAHDIDMSKDLKQDGTLPSVSAGANDVFWQQFLMEGPGSSETQEVQSERRELDDRHDPSMSLDARRTWWNVEKLTPQMEHFA</sequence>
<feature type="compositionally biased region" description="Basic and acidic residues" evidence="1">
    <location>
        <begin position="116"/>
        <end position="129"/>
    </location>
</feature>
<proteinExistence type="predicted"/>
<reference evidence="3" key="1">
    <citation type="submission" date="2024-07" db="EMBL/GenBank/DDBJ databases">
        <title>Two chromosome-level genome assemblies of Korean endemic species Abeliophyllum distichum and Forsythia ovata (Oleaceae).</title>
        <authorList>
            <person name="Jang H."/>
        </authorList>
    </citation>
    <scope>NUCLEOTIDE SEQUENCE [LARGE SCALE GENOMIC DNA]</scope>
</reference>
<name>A0ABD1SB49_9LAMI</name>
<comment type="caution">
    <text evidence="2">The sequence shown here is derived from an EMBL/GenBank/DDBJ whole genome shotgun (WGS) entry which is preliminary data.</text>
</comment>
<keyword evidence="3" id="KW-1185">Reference proteome</keyword>
<protein>
    <submittedName>
        <fullName evidence="2">Heat stress transcription factor A-4b</fullName>
    </submittedName>
</protein>
<evidence type="ECO:0000256" key="1">
    <source>
        <dbReference type="SAM" id="MobiDB-lite"/>
    </source>
</evidence>
<feature type="compositionally biased region" description="Low complexity" evidence="1">
    <location>
        <begin position="22"/>
        <end position="33"/>
    </location>
</feature>
<evidence type="ECO:0000313" key="2">
    <source>
        <dbReference type="EMBL" id="KAL2496719.1"/>
    </source>
</evidence>
<evidence type="ECO:0000313" key="3">
    <source>
        <dbReference type="Proteomes" id="UP001604277"/>
    </source>
</evidence>
<feature type="region of interest" description="Disordered" evidence="1">
    <location>
        <begin position="19"/>
        <end position="42"/>
    </location>
</feature>
<feature type="region of interest" description="Disordered" evidence="1">
    <location>
        <begin position="105"/>
        <end position="129"/>
    </location>
</feature>
<organism evidence="2 3">
    <name type="scientific">Forsythia ovata</name>
    <dbReference type="NCBI Taxonomy" id="205694"/>
    <lineage>
        <taxon>Eukaryota</taxon>
        <taxon>Viridiplantae</taxon>
        <taxon>Streptophyta</taxon>
        <taxon>Embryophyta</taxon>
        <taxon>Tracheophyta</taxon>
        <taxon>Spermatophyta</taxon>
        <taxon>Magnoliopsida</taxon>
        <taxon>eudicotyledons</taxon>
        <taxon>Gunneridae</taxon>
        <taxon>Pentapetalae</taxon>
        <taxon>asterids</taxon>
        <taxon>lamiids</taxon>
        <taxon>Lamiales</taxon>
        <taxon>Oleaceae</taxon>
        <taxon>Forsythieae</taxon>
        <taxon>Forsythia</taxon>
    </lineage>
</organism>